<evidence type="ECO:0000313" key="3">
    <source>
        <dbReference type="Proteomes" id="UP000688137"/>
    </source>
</evidence>
<dbReference type="AlphaFoldDB" id="A0A8S1MT78"/>
<feature type="compositionally biased region" description="Basic and acidic residues" evidence="1">
    <location>
        <begin position="112"/>
        <end position="121"/>
    </location>
</feature>
<dbReference type="OMA" id="GARRYMR"/>
<name>A0A8S1MT78_PARPR</name>
<protein>
    <submittedName>
        <fullName evidence="2">Uncharacterized protein</fullName>
    </submittedName>
</protein>
<organism evidence="2 3">
    <name type="scientific">Paramecium primaurelia</name>
    <dbReference type="NCBI Taxonomy" id="5886"/>
    <lineage>
        <taxon>Eukaryota</taxon>
        <taxon>Sar</taxon>
        <taxon>Alveolata</taxon>
        <taxon>Ciliophora</taxon>
        <taxon>Intramacronucleata</taxon>
        <taxon>Oligohymenophorea</taxon>
        <taxon>Peniculida</taxon>
        <taxon>Parameciidae</taxon>
        <taxon>Paramecium</taxon>
    </lineage>
</organism>
<proteinExistence type="predicted"/>
<reference evidence="2" key="1">
    <citation type="submission" date="2021-01" db="EMBL/GenBank/DDBJ databases">
        <authorList>
            <consortium name="Genoscope - CEA"/>
            <person name="William W."/>
        </authorList>
    </citation>
    <scope>NUCLEOTIDE SEQUENCE</scope>
</reference>
<feature type="region of interest" description="Disordered" evidence="1">
    <location>
        <begin position="98"/>
        <end position="121"/>
    </location>
</feature>
<dbReference type="Proteomes" id="UP000688137">
    <property type="component" value="Unassembled WGS sequence"/>
</dbReference>
<keyword evidence="3" id="KW-1185">Reference proteome</keyword>
<gene>
    <name evidence="2" type="ORF">PPRIM_AZ9-3.1.T0650209</name>
</gene>
<sequence>MHSRQHLSIKYLDGPKLDSTQVRRKSCVCEQCGTTAPKEDRLPNQLCEIAYHKQERLAEVFLSKLEGARRYMRNDHKKRNFRIYAKNPLFILRSQPDLEESMHLPTSPTKTHTPEKERLKTEQPQIAPYKSYKYVPTSNCFLQNMKQQVMRSNKTINRLLTDRKAIQSFQSSTSDRLLVTKSPQKNKRSFIKQLKPLPKQKLLQTKFDCMIRQFFNSSKAKQY</sequence>
<dbReference type="EMBL" id="CAJJDM010000067">
    <property type="protein sequence ID" value="CAD8081381.1"/>
    <property type="molecule type" value="Genomic_DNA"/>
</dbReference>
<evidence type="ECO:0000256" key="1">
    <source>
        <dbReference type="SAM" id="MobiDB-lite"/>
    </source>
</evidence>
<comment type="caution">
    <text evidence="2">The sequence shown here is derived from an EMBL/GenBank/DDBJ whole genome shotgun (WGS) entry which is preliminary data.</text>
</comment>
<evidence type="ECO:0000313" key="2">
    <source>
        <dbReference type="EMBL" id="CAD8081381.1"/>
    </source>
</evidence>
<accession>A0A8S1MT78</accession>